<feature type="transmembrane region" description="Helical" evidence="7">
    <location>
        <begin position="323"/>
        <end position="345"/>
    </location>
</feature>
<feature type="transmembrane region" description="Helical" evidence="7">
    <location>
        <begin position="285"/>
        <end position="303"/>
    </location>
</feature>
<feature type="transmembrane region" description="Helical" evidence="7">
    <location>
        <begin position="247"/>
        <end position="273"/>
    </location>
</feature>
<organism evidence="8 9">
    <name type="scientific">Pseudoleptotrichia goodfellowii</name>
    <dbReference type="NCBI Taxonomy" id="157692"/>
    <lineage>
        <taxon>Bacteria</taxon>
        <taxon>Fusobacteriati</taxon>
        <taxon>Fusobacteriota</taxon>
        <taxon>Fusobacteriia</taxon>
        <taxon>Fusobacteriales</taxon>
        <taxon>Leptotrichiaceae</taxon>
        <taxon>Pseudoleptotrichia</taxon>
    </lineage>
</organism>
<dbReference type="PANTHER" id="PTHR21716:SF68">
    <property type="entry name" value="TRANSPORT PROTEIN YTVI-RELATED"/>
    <property type="match status" value="1"/>
</dbReference>
<dbReference type="EMBL" id="AP019822">
    <property type="protein sequence ID" value="BBM36297.1"/>
    <property type="molecule type" value="Genomic_DNA"/>
</dbReference>
<keyword evidence="4 7" id="KW-1133">Transmembrane helix</keyword>
<name>A0A510JAT1_9FUSO</name>
<dbReference type="GO" id="GO:0055085">
    <property type="term" value="P:transmembrane transport"/>
    <property type="evidence" value="ECO:0007669"/>
    <property type="project" value="TreeGrafter"/>
</dbReference>
<dbReference type="Pfam" id="PF01594">
    <property type="entry name" value="AI-2E_transport"/>
    <property type="match status" value="1"/>
</dbReference>
<evidence type="ECO:0000256" key="4">
    <source>
        <dbReference type="ARBA" id="ARBA00022989"/>
    </source>
</evidence>
<dbReference type="AlphaFoldDB" id="A0A510JAT1"/>
<gene>
    <name evidence="8" type="ORF">JCM16774_1229</name>
</gene>
<evidence type="ECO:0000256" key="6">
    <source>
        <dbReference type="SAM" id="MobiDB-lite"/>
    </source>
</evidence>
<dbReference type="STRING" id="714315.GCA_000516535_01235"/>
<dbReference type="NCBIfam" id="TIGR02872">
    <property type="entry name" value="spore_ytvI"/>
    <property type="match status" value="1"/>
</dbReference>
<evidence type="ECO:0000256" key="1">
    <source>
        <dbReference type="ARBA" id="ARBA00004141"/>
    </source>
</evidence>
<dbReference type="InterPro" id="IPR014227">
    <property type="entry name" value="YtvI-like"/>
</dbReference>
<dbReference type="InterPro" id="IPR002549">
    <property type="entry name" value="AI-2E-like"/>
</dbReference>
<keyword evidence="5 7" id="KW-0472">Membrane</keyword>
<feature type="transmembrane region" description="Helical" evidence="7">
    <location>
        <begin position="35"/>
        <end position="55"/>
    </location>
</feature>
<evidence type="ECO:0000313" key="8">
    <source>
        <dbReference type="EMBL" id="BBM36297.1"/>
    </source>
</evidence>
<evidence type="ECO:0000256" key="2">
    <source>
        <dbReference type="ARBA" id="ARBA00009773"/>
    </source>
</evidence>
<dbReference type="KEGG" id="lgo:JCM16774_1229"/>
<feature type="transmembrane region" description="Helical" evidence="7">
    <location>
        <begin position="221"/>
        <end position="241"/>
    </location>
</feature>
<proteinExistence type="inferred from homology"/>
<comment type="similarity">
    <text evidence="2">Belongs to the autoinducer-2 exporter (AI-2E) (TC 2.A.86) family.</text>
</comment>
<dbReference type="PANTHER" id="PTHR21716">
    <property type="entry name" value="TRANSMEMBRANE PROTEIN"/>
    <property type="match status" value="1"/>
</dbReference>
<dbReference type="Proteomes" id="UP000321606">
    <property type="component" value="Chromosome"/>
</dbReference>
<accession>A0A510JAT1</accession>
<keyword evidence="3 7" id="KW-0812">Transmembrane</keyword>
<evidence type="ECO:0000256" key="7">
    <source>
        <dbReference type="SAM" id="Phobius"/>
    </source>
</evidence>
<feature type="compositionally biased region" description="Basic and acidic residues" evidence="6">
    <location>
        <begin position="372"/>
        <end position="382"/>
    </location>
</feature>
<protein>
    <submittedName>
        <fullName evidence="8">Sporulation integral membrane protein YtvI</fullName>
    </submittedName>
</protein>
<feature type="region of interest" description="Disordered" evidence="6">
    <location>
        <begin position="365"/>
        <end position="393"/>
    </location>
</feature>
<evidence type="ECO:0000256" key="3">
    <source>
        <dbReference type="ARBA" id="ARBA00022692"/>
    </source>
</evidence>
<feature type="transmembrane region" description="Helical" evidence="7">
    <location>
        <begin position="67"/>
        <end position="90"/>
    </location>
</feature>
<dbReference type="GO" id="GO:0016020">
    <property type="term" value="C:membrane"/>
    <property type="evidence" value="ECO:0007669"/>
    <property type="project" value="UniProtKB-SubCell"/>
</dbReference>
<dbReference type="OrthoDB" id="9774361at2"/>
<feature type="transmembrane region" description="Helical" evidence="7">
    <location>
        <begin position="155"/>
        <end position="179"/>
    </location>
</feature>
<evidence type="ECO:0000256" key="5">
    <source>
        <dbReference type="ARBA" id="ARBA00023136"/>
    </source>
</evidence>
<dbReference type="RefSeq" id="WP_081724186.1">
    <property type="nucleotide sequence ID" value="NZ_AP019822.1"/>
</dbReference>
<evidence type="ECO:0000313" key="9">
    <source>
        <dbReference type="Proteomes" id="UP000321606"/>
    </source>
</evidence>
<comment type="subcellular location">
    <subcellularLocation>
        <location evidence="1">Membrane</location>
        <topology evidence="1">Multi-pass membrane protein</topology>
    </subcellularLocation>
</comment>
<reference evidence="8 9" key="1">
    <citation type="submission" date="2019-07" db="EMBL/GenBank/DDBJ databases">
        <title>Complete Genome Sequence of Leptotrichia goodfellowii Strain JCM 16774.</title>
        <authorList>
            <person name="Watanabe S."/>
            <person name="Cui L."/>
        </authorList>
    </citation>
    <scope>NUCLEOTIDE SEQUENCE [LARGE SCALE GENOMIC DNA]</scope>
    <source>
        <strain evidence="8 9">JCM16774</strain>
    </source>
</reference>
<sequence>MSNYKRFDFKKLYFILYIVLILIMILLLFKLGIFLFPFVIAVFFSIITQPFANFLQNKLKFSKKFATITSIVVFLLFFLSFISITSLRLFGEIYKLSKNINNYAEEFKRLWTLTIDQSHIYLGYLPKGFTEQIKNSVAGFISMGSSKFGRFINGLIYFVTSIPTIIIYICITVLSTFFISLDKKEILNFLEQQLPESWLRKVYNIKREMFTVLGSYVKAQIILMTICFFELLISFNILFFLEFNVSYPLLISIVICLIDALPILGAGAVLLPWAGISFILGDIKLGIALILIYLLVLSVRQMLEPKLISQNIGVHPLVTLISMYSGFKFFGVMGFLIGPVVMIILKNVFSKELEIGFFREIFSDTSEDSDDSASRNSRDNSPKENNNPIIDNMPENLKKLMEDEFIDDTEC</sequence>